<comment type="caution">
    <text evidence="6">The sequence shown here is derived from an EMBL/GenBank/DDBJ whole genome shotgun (WGS) entry which is preliminary data.</text>
</comment>
<dbReference type="InterPro" id="IPR009057">
    <property type="entry name" value="Homeodomain-like_sf"/>
</dbReference>
<proteinExistence type="predicted"/>
<reference evidence="6 7" key="1">
    <citation type="submission" date="2019-12" db="EMBL/GenBank/DDBJ databases">
        <authorList>
            <person name="Huq M.A."/>
        </authorList>
    </citation>
    <scope>NUCLEOTIDE SEQUENCE [LARGE SCALE GENOMIC DNA]</scope>
    <source>
        <strain evidence="6 7">MAH-18</strain>
    </source>
</reference>
<dbReference type="Pfam" id="PF00440">
    <property type="entry name" value="TetR_N"/>
    <property type="match status" value="1"/>
</dbReference>
<protein>
    <submittedName>
        <fullName evidence="6">TetR family transcriptional regulator</fullName>
    </submittedName>
</protein>
<sequence length="216" mass="23713">MPVAGTPPAVIRRVPQQERSRRRVEDILDAAERLVVERGVDALTTRDLAAGAGVPVASLYQYFADKDDVLVALAQRDMGEMDTQVAADLQALDVVSVASMVRTTMLAFVKVYGRRPAFVEVYLRGRASATLHQFGRAHLEQLAHDLRGYALDIGIASDDLTLRIAELALEIGDRIFQLAYEERLAGDEALVEEGIVMMTAYLERYATPAGLAGVRR</sequence>
<dbReference type="EMBL" id="WSEK01000004">
    <property type="protein sequence ID" value="MVQ49303.1"/>
    <property type="molecule type" value="Genomic_DNA"/>
</dbReference>
<dbReference type="InterPro" id="IPR050109">
    <property type="entry name" value="HTH-type_TetR-like_transc_reg"/>
</dbReference>
<name>A0A6L6XRE0_9ACTN</name>
<dbReference type="AlphaFoldDB" id="A0A6L6XRE0"/>
<keyword evidence="1" id="KW-0805">Transcription regulation</keyword>
<keyword evidence="7" id="KW-1185">Reference proteome</keyword>
<evidence type="ECO:0000256" key="3">
    <source>
        <dbReference type="ARBA" id="ARBA00023163"/>
    </source>
</evidence>
<accession>A0A6L6XRE0</accession>
<evidence type="ECO:0000256" key="1">
    <source>
        <dbReference type="ARBA" id="ARBA00023015"/>
    </source>
</evidence>
<evidence type="ECO:0000259" key="5">
    <source>
        <dbReference type="PROSITE" id="PS50977"/>
    </source>
</evidence>
<keyword evidence="3" id="KW-0804">Transcription</keyword>
<dbReference type="Proteomes" id="UP000473525">
    <property type="component" value="Unassembled WGS sequence"/>
</dbReference>
<dbReference type="Gene3D" id="1.10.357.10">
    <property type="entry name" value="Tetracycline Repressor, domain 2"/>
    <property type="match status" value="1"/>
</dbReference>
<dbReference type="PROSITE" id="PS50977">
    <property type="entry name" value="HTH_TETR_2"/>
    <property type="match status" value="1"/>
</dbReference>
<dbReference type="PANTHER" id="PTHR30055">
    <property type="entry name" value="HTH-TYPE TRANSCRIPTIONAL REGULATOR RUTR"/>
    <property type="match status" value="1"/>
</dbReference>
<dbReference type="InterPro" id="IPR001647">
    <property type="entry name" value="HTH_TetR"/>
</dbReference>
<evidence type="ECO:0000256" key="2">
    <source>
        <dbReference type="ARBA" id="ARBA00023125"/>
    </source>
</evidence>
<evidence type="ECO:0000313" key="6">
    <source>
        <dbReference type="EMBL" id="MVQ49303.1"/>
    </source>
</evidence>
<dbReference type="GO" id="GO:0003700">
    <property type="term" value="F:DNA-binding transcription factor activity"/>
    <property type="evidence" value="ECO:0007669"/>
    <property type="project" value="TreeGrafter"/>
</dbReference>
<feature type="domain" description="HTH tetR-type" evidence="5">
    <location>
        <begin position="21"/>
        <end position="81"/>
    </location>
</feature>
<organism evidence="6 7">
    <name type="scientific">Nocardioides agri</name>
    <dbReference type="NCBI Taxonomy" id="2682843"/>
    <lineage>
        <taxon>Bacteria</taxon>
        <taxon>Bacillati</taxon>
        <taxon>Actinomycetota</taxon>
        <taxon>Actinomycetes</taxon>
        <taxon>Propionibacteriales</taxon>
        <taxon>Nocardioidaceae</taxon>
        <taxon>Nocardioides</taxon>
    </lineage>
</organism>
<feature type="DNA-binding region" description="H-T-H motif" evidence="4">
    <location>
        <begin position="44"/>
        <end position="63"/>
    </location>
</feature>
<keyword evidence="2 4" id="KW-0238">DNA-binding</keyword>
<dbReference type="SUPFAM" id="SSF46689">
    <property type="entry name" value="Homeodomain-like"/>
    <property type="match status" value="1"/>
</dbReference>
<dbReference type="RefSeq" id="WP_157341889.1">
    <property type="nucleotide sequence ID" value="NZ_WSEK01000004.1"/>
</dbReference>
<dbReference type="PRINTS" id="PR00455">
    <property type="entry name" value="HTHTETR"/>
</dbReference>
<evidence type="ECO:0000313" key="7">
    <source>
        <dbReference type="Proteomes" id="UP000473525"/>
    </source>
</evidence>
<evidence type="ECO:0000256" key="4">
    <source>
        <dbReference type="PROSITE-ProRule" id="PRU00335"/>
    </source>
</evidence>
<gene>
    <name evidence="6" type="ORF">GON03_08915</name>
</gene>
<dbReference type="GO" id="GO:0000976">
    <property type="term" value="F:transcription cis-regulatory region binding"/>
    <property type="evidence" value="ECO:0007669"/>
    <property type="project" value="TreeGrafter"/>
</dbReference>
<dbReference type="PANTHER" id="PTHR30055:SF234">
    <property type="entry name" value="HTH-TYPE TRANSCRIPTIONAL REGULATOR BETI"/>
    <property type="match status" value="1"/>
</dbReference>